<organism evidence="2 3">
    <name type="scientific">Streptomyces ramulosus</name>
    <dbReference type="NCBI Taxonomy" id="47762"/>
    <lineage>
        <taxon>Bacteria</taxon>
        <taxon>Bacillati</taxon>
        <taxon>Actinomycetota</taxon>
        <taxon>Actinomycetes</taxon>
        <taxon>Kitasatosporales</taxon>
        <taxon>Streptomycetaceae</taxon>
        <taxon>Streptomyces</taxon>
    </lineage>
</organism>
<protein>
    <submittedName>
        <fullName evidence="2">Cytochrome P450</fullName>
    </submittedName>
</protein>
<evidence type="ECO:0000313" key="3">
    <source>
        <dbReference type="Proteomes" id="UP001596241"/>
    </source>
</evidence>
<dbReference type="PANTHER" id="PTHR24305">
    <property type="entry name" value="CYTOCHROME P450"/>
    <property type="match status" value="1"/>
</dbReference>
<dbReference type="InterPro" id="IPR050121">
    <property type="entry name" value="Cytochrome_P450_monoxygenase"/>
</dbReference>
<dbReference type="Pfam" id="PF00067">
    <property type="entry name" value="p450"/>
    <property type="match status" value="1"/>
</dbReference>
<reference evidence="3" key="1">
    <citation type="journal article" date="2019" name="Int. J. Syst. Evol. Microbiol.">
        <title>The Global Catalogue of Microorganisms (GCM) 10K type strain sequencing project: providing services to taxonomists for standard genome sequencing and annotation.</title>
        <authorList>
            <consortium name="The Broad Institute Genomics Platform"/>
            <consortium name="The Broad Institute Genome Sequencing Center for Infectious Disease"/>
            <person name="Wu L."/>
            <person name="Ma J."/>
        </authorList>
    </citation>
    <scope>NUCLEOTIDE SEQUENCE [LARGE SCALE GENOMIC DNA]</scope>
    <source>
        <strain evidence="3">CGMCC 1.15809</strain>
    </source>
</reference>
<dbReference type="Proteomes" id="UP001596241">
    <property type="component" value="Unassembled WGS sequence"/>
</dbReference>
<dbReference type="PRINTS" id="PR00463">
    <property type="entry name" value="EP450I"/>
</dbReference>
<name>A0ABW1FBC4_9ACTN</name>
<dbReference type="InterPro" id="IPR036396">
    <property type="entry name" value="Cyt_P450_sf"/>
</dbReference>
<dbReference type="InterPro" id="IPR002401">
    <property type="entry name" value="Cyt_P450_E_grp-I"/>
</dbReference>
<keyword evidence="3" id="KW-1185">Reference proteome</keyword>
<evidence type="ECO:0000313" key="2">
    <source>
        <dbReference type="EMBL" id="MFC5891781.1"/>
    </source>
</evidence>
<dbReference type="InterPro" id="IPR001128">
    <property type="entry name" value="Cyt_P450"/>
</dbReference>
<comment type="similarity">
    <text evidence="1">Belongs to the cytochrome P450 family.</text>
</comment>
<evidence type="ECO:0000256" key="1">
    <source>
        <dbReference type="ARBA" id="ARBA00010617"/>
    </source>
</evidence>
<dbReference type="RefSeq" id="WP_345080882.1">
    <property type="nucleotide sequence ID" value="NZ_BAAAWG010000006.1"/>
</dbReference>
<proteinExistence type="inferred from homology"/>
<sequence length="346" mass="37544">MRDSELALTVLHSPVFHTGISTFFGDMLPSRSAQIAVGRAVRNVIRAHLPAYRQRLAEAVAGLGPVSQWPAAGPALVYRCTADALLHPDAPPTLRRLMAKAVAGGLTARQPYMWQRARVEMLRPGLMAAITEQVRNRRAEGSGASEPRDVLDAVIGACPEGTTDQTVTDLYVLLFQSIVGNIGYAVAWALLLACLHHPPGPPWPWPTESLVREAGRHRPFVWMVGRPVPHALEFGGLSFAPGTALSVSPYLLHHDAHRWDRPELFRPERWNEPGGQGPYIPFSTGPFTCAGAAVAHSLITETIAVLAQDAHLTVNGGDARPLVSGSVLPRPFVLRRTLRTAVKPRS</sequence>
<gene>
    <name evidence="2" type="ORF">ACFP3M_02950</name>
</gene>
<dbReference type="EMBL" id="JBHSPW010000001">
    <property type="protein sequence ID" value="MFC5891781.1"/>
    <property type="molecule type" value="Genomic_DNA"/>
</dbReference>
<dbReference type="SUPFAM" id="SSF48264">
    <property type="entry name" value="Cytochrome P450"/>
    <property type="match status" value="1"/>
</dbReference>
<dbReference type="PANTHER" id="PTHR24305:SF166">
    <property type="entry name" value="CYTOCHROME P450 12A4, MITOCHONDRIAL-RELATED"/>
    <property type="match status" value="1"/>
</dbReference>
<accession>A0ABW1FBC4</accession>
<comment type="caution">
    <text evidence="2">The sequence shown here is derived from an EMBL/GenBank/DDBJ whole genome shotgun (WGS) entry which is preliminary data.</text>
</comment>
<dbReference type="Gene3D" id="1.10.630.10">
    <property type="entry name" value="Cytochrome P450"/>
    <property type="match status" value="1"/>
</dbReference>
<dbReference type="CDD" id="cd00302">
    <property type="entry name" value="cytochrome_P450"/>
    <property type="match status" value="1"/>
</dbReference>